<keyword evidence="2" id="KW-1185">Reference proteome</keyword>
<sequence>MREAFTEDTAVPVVPSTVTNDMAAIWLALEAFVYSRLSDLMD</sequence>
<reference evidence="1" key="1">
    <citation type="submission" date="2016-12" db="EMBL/GenBank/DDBJ databases">
        <authorList>
            <person name="Moulin L."/>
        </authorList>
    </citation>
    <scope>NUCLEOTIDE SEQUENCE [LARGE SCALE GENOMIC DNA]</scope>
    <source>
        <strain evidence="1">STM 7183</strain>
    </source>
</reference>
<name>A0A1N7RVG3_9BURK</name>
<dbReference type="Proteomes" id="UP000195569">
    <property type="component" value="Unassembled WGS sequence"/>
</dbReference>
<protein>
    <submittedName>
        <fullName evidence="1">Uncharacterized protein</fullName>
    </submittedName>
</protein>
<dbReference type="EMBL" id="CYGY02000021">
    <property type="protein sequence ID" value="SIT39092.1"/>
    <property type="molecule type" value="Genomic_DNA"/>
</dbReference>
<evidence type="ECO:0000313" key="1">
    <source>
        <dbReference type="EMBL" id="SIT39092.1"/>
    </source>
</evidence>
<proteinExistence type="predicted"/>
<dbReference type="RefSeq" id="WP_268957876.1">
    <property type="nucleotide sequence ID" value="NZ_CYGY02000021.1"/>
</dbReference>
<comment type="caution">
    <text evidence="1">The sequence shown here is derived from an EMBL/GenBank/DDBJ whole genome shotgun (WGS) entry which is preliminary data.</text>
</comment>
<accession>A0A1N7RVG3</accession>
<gene>
    <name evidence="1" type="ORF">BN2476_210038</name>
</gene>
<organism evidence="1 2">
    <name type="scientific">Paraburkholderia piptadeniae</name>
    <dbReference type="NCBI Taxonomy" id="1701573"/>
    <lineage>
        <taxon>Bacteria</taxon>
        <taxon>Pseudomonadati</taxon>
        <taxon>Pseudomonadota</taxon>
        <taxon>Betaproteobacteria</taxon>
        <taxon>Burkholderiales</taxon>
        <taxon>Burkholderiaceae</taxon>
        <taxon>Paraburkholderia</taxon>
    </lineage>
</organism>
<evidence type="ECO:0000313" key="2">
    <source>
        <dbReference type="Proteomes" id="UP000195569"/>
    </source>
</evidence>
<dbReference type="AlphaFoldDB" id="A0A1N7RVG3"/>